<dbReference type="AlphaFoldDB" id="A0A556CN61"/>
<accession>A0A556CN61</accession>
<sequence length="167" mass="18378">MGNLRRQKRVRRNQEVLSSKARDAISSVVVALILDPDSKYRLVADQLLEQLPLHRRLTRNHWLCAVLNNTCKAISPATYANYLGANVTSLLVDAGMPKLLAETIGKSTAFVAVRTINASSYDQLIAGLRLLIVLVCPNMDACPVQNEVCTTLVAPGIEEVLKRRLAN</sequence>
<organism evidence="1 2">
    <name type="scientific">Brevibacterium aurantiacum</name>
    <dbReference type="NCBI Taxonomy" id="273384"/>
    <lineage>
        <taxon>Bacteria</taxon>
        <taxon>Bacillati</taxon>
        <taxon>Actinomycetota</taxon>
        <taxon>Actinomycetes</taxon>
        <taxon>Micrococcales</taxon>
        <taxon>Brevibacteriaceae</taxon>
        <taxon>Brevibacterium</taxon>
    </lineage>
</organism>
<dbReference type="EMBL" id="VLTK01000002">
    <property type="protein sequence ID" value="TSI18869.1"/>
    <property type="molecule type" value="Genomic_DNA"/>
</dbReference>
<name>A0A556CN61_BREAU</name>
<evidence type="ECO:0000313" key="1">
    <source>
        <dbReference type="EMBL" id="TSI18869.1"/>
    </source>
</evidence>
<gene>
    <name evidence="1" type="ORF">FO013_04895</name>
</gene>
<proteinExistence type="predicted"/>
<dbReference type="RefSeq" id="WP_143921418.1">
    <property type="nucleotide sequence ID" value="NZ_VLTK01000002.1"/>
</dbReference>
<dbReference type="OrthoDB" id="3624467at2"/>
<keyword evidence="2" id="KW-1185">Reference proteome</keyword>
<dbReference type="Proteomes" id="UP000316406">
    <property type="component" value="Unassembled WGS sequence"/>
</dbReference>
<evidence type="ECO:0000313" key="2">
    <source>
        <dbReference type="Proteomes" id="UP000316406"/>
    </source>
</evidence>
<comment type="caution">
    <text evidence="1">The sequence shown here is derived from an EMBL/GenBank/DDBJ whole genome shotgun (WGS) entry which is preliminary data.</text>
</comment>
<protein>
    <submittedName>
        <fullName evidence="1">Uncharacterized protein</fullName>
    </submittedName>
</protein>
<reference evidence="1 2" key="1">
    <citation type="submission" date="2019-07" db="EMBL/GenBank/DDBJ databases">
        <title>Draft genome sequence of Brevibacterium aurantiacum XU54 isolated from Xinjiang China.</title>
        <authorList>
            <person name="Xu X."/>
        </authorList>
    </citation>
    <scope>NUCLEOTIDE SEQUENCE [LARGE SCALE GENOMIC DNA]</scope>
    <source>
        <strain evidence="1 2">XU54</strain>
    </source>
</reference>